<reference evidence="1 2" key="1">
    <citation type="journal article" date="2017" name="Genome Biol. Evol.">
        <title>Phytophthora megakarya and P. palmivora, closely related causal agents of cacao black pod rot, underwent increases in genome sizes and gene numbers by different mechanisms.</title>
        <authorList>
            <person name="Ali S.S."/>
            <person name="Shao J."/>
            <person name="Lary D.J."/>
            <person name="Kronmiller B."/>
            <person name="Shen D."/>
            <person name="Strem M.D."/>
            <person name="Amoako-Attah I."/>
            <person name="Akrofi A.Y."/>
            <person name="Begoude B.A."/>
            <person name="Ten Hoopen G.M."/>
            <person name="Coulibaly K."/>
            <person name="Kebe B.I."/>
            <person name="Melnick R.L."/>
            <person name="Guiltinan M.J."/>
            <person name="Tyler B.M."/>
            <person name="Meinhardt L.W."/>
            <person name="Bailey B.A."/>
        </authorList>
    </citation>
    <scope>NUCLEOTIDE SEQUENCE [LARGE SCALE GENOMIC DNA]</scope>
    <source>
        <strain evidence="2">sbr112.9</strain>
    </source>
</reference>
<evidence type="ECO:0000313" key="2">
    <source>
        <dbReference type="Proteomes" id="UP000237271"/>
    </source>
</evidence>
<protein>
    <submittedName>
        <fullName evidence="1">Uncharacterized protein</fullName>
    </submittedName>
</protein>
<accession>A0A2P4XDR6</accession>
<evidence type="ECO:0000313" key="1">
    <source>
        <dbReference type="EMBL" id="POM63687.1"/>
    </source>
</evidence>
<comment type="caution">
    <text evidence="1">The sequence shown here is derived from an EMBL/GenBank/DDBJ whole genome shotgun (WGS) entry which is preliminary data.</text>
</comment>
<sequence>MSLEYATQFVRGEGSADSKPNKYIDPGRLRVVLHGYQQLGALVQIAEKGIDAEWRQGPRPRRPPPKLHGSCRRYMRAGTRSSRIGQVQGNKSFVNTDILERWSDVICNPLVAVEKKVVSSSEDVRIIHDLPYPSEGLHNAGDVGRIRILKGDVKSVLRHLRIRARHVFRVAAIGLDIDMTEPFGWAGSPPCYALFGRAITWLMGSNSPSSVSDSSHDNRFFPYEWVADHILIDPDIKNRLELAEATLRHAMLTVLGRLKIFKVERGNSVSIPEEKIAKAREQVITMKQRETALKSELFKLLDSLRHILQSQYIAAPRFKSIRLSNGAKADLVWFVHILSHGYLAELPLTMFGTLTPPHVVYMDASNIGL</sequence>
<gene>
    <name evidence="1" type="ORF">PHPALM_20879</name>
</gene>
<proteinExistence type="predicted"/>
<name>A0A2P4XDR6_9STRA</name>
<organism evidence="1 2">
    <name type="scientific">Phytophthora palmivora</name>
    <dbReference type="NCBI Taxonomy" id="4796"/>
    <lineage>
        <taxon>Eukaryota</taxon>
        <taxon>Sar</taxon>
        <taxon>Stramenopiles</taxon>
        <taxon>Oomycota</taxon>
        <taxon>Peronosporomycetes</taxon>
        <taxon>Peronosporales</taxon>
        <taxon>Peronosporaceae</taxon>
        <taxon>Phytophthora</taxon>
    </lineage>
</organism>
<dbReference type="EMBL" id="NCKW01011344">
    <property type="protein sequence ID" value="POM63687.1"/>
    <property type="molecule type" value="Genomic_DNA"/>
</dbReference>
<keyword evidence="2" id="KW-1185">Reference proteome</keyword>
<dbReference type="AlphaFoldDB" id="A0A2P4XDR6"/>
<dbReference type="OrthoDB" id="116062at2759"/>
<dbReference type="Proteomes" id="UP000237271">
    <property type="component" value="Unassembled WGS sequence"/>
</dbReference>